<dbReference type="RefSeq" id="WP_088994524.1">
    <property type="nucleotide sequence ID" value="NZ_LT607750.1"/>
</dbReference>
<evidence type="ECO:0000256" key="2">
    <source>
        <dbReference type="SAM" id="SignalP"/>
    </source>
</evidence>
<protein>
    <submittedName>
        <fullName evidence="3">Uncharacterized protein</fullName>
    </submittedName>
</protein>
<organism evidence="3 4">
    <name type="scientific">Micromonospora echinaurantiaca</name>
    <dbReference type="NCBI Taxonomy" id="47857"/>
    <lineage>
        <taxon>Bacteria</taxon>
        <taxon>Bacillati</taxon>
        <taxon>Actinomycetota</taxon>
        <taxon>Actinomycetes</taxon>
        <taxon>Micromonosporales</taxon>
        <taxon>Micromonosporaceae</taxon>
        <taxon>Micromonospora</taxon>
    </lineage>
</organism>
<gene>
    <name evidence="3" type="ORF">GA0070609_3203</name>
</gene>
<feature type="signal peptide" evidence="2">
    <location>
        <begin position="1"/>
        <end position="23"/>
    </location>
</feature>
<sequence length="176" mass="18590">MRRLTLPGILVLLLGLLAGCTPPDQPIVALSVQDGRPVGVLVTCDGAFSQLSVHEDDAYEGTGTSTRWHISGRPAQEVVEVPLLGPPPQGWDLHGSGETPAAGGGGTEKTRPLTELRPGASYGLGGRSSGNAITVTFTIADFDRIGPDQVLAPKDYRTTRVMTRNDFVRAARKSCD</sequence>
<keyword evidence="4" id="KW-1185">Reference proteome</keyword>
<evidence type="ECO:0000313" key="4">
    <source>
        <dbReference type="Proteomes" id="UP000198217"/>
    </source>
</evidence>
<evidence type="ECO:0000256" key="1">
    <source>
        <dbReference type="SAM" id="MobiDB-lite"/>
    </source>
</evidence>
<proteinExistence type="predicted"/>
<accession>A0A1C5IEX5</accession>
<keyword evidence="2" id="KW-0732">Signal</keyword>
<feature type="region of interest" description="Disordered" evidence="1">
    <location>
        <begin position="94"/>
        <end position="114"/>
    </location>
</feature>
<evidence type="ECO:0000313" key="3">
    <source>
        <dbReference type="EMBL" id="SCG56814.1"/>
    </source>
</evidence>
<dbReference type="EMBL" id="LT607750">
    <property type="protein sequence ID" value="SCG56814.1"/>
    <property type="molecule type" value="Genomic_DNA"/>
</dbReference>
<name>A0A1C5IEX5_9ACTN</name>
<dbReference type="Proteomes" id="UP000198217">
    <property type="component" value="Chromosome I"/>
</dbReference>
<feature type="chain" id="PRO_5039384444" evidence="2">
    <location>
        <begin position="24"/>
        <end position="176"/>
    </location>
</feature>
<reference evidence="3 4" key="1">
    <citation type="submission" date="2016-06" db="EMBL/GenBank/DDBJ databases">
        <authorList>
            <person name="Kjaerup R.B."/>
            <person name="Dalgaard T.S."/>
            <person name="Juul-Madsen H.R."/>
        </authorList>
    </citation>
    <scope>NUCLEOTIDE SEQUENCE [LARGE SCALE GENOMIC DNA]</scope>
    <source>
        <strain evidence="3 4">DSM 43904</strain>
    </source>
</reference>
<dbReference type="PROSITE" id="PS51257">
    <property type="entry name" value="PROKAR_LIPOPROTEIN"/>
    <property type="match status" value="1"/>
</dbReference>
<dbReference type="AlphaFoldDB" id="A0A1C5IEX5"/>